<dbReference type="InterPro" id="IPR018656">
    <property type="entry name" value="DUF2087"/>
</dbReference>
<evidence type="ECO:0000259" key="1">
    <source>
        <dbReference type="Pfam" id="PF09860"/>
    </source>
</evidence>
<feature type="domain" description="DUF2087" evidence="1">
    <location>
        <begin position="18"/>
        <end position="83"/>
    </location>
</feature>
<evidence type="ECO:0000313" key="2">
    <source>
        <dbReference type="EMBL" id="CAB4337886.1"/>
    </source>
</evidence>
<reference evidence="2" key="1">
    <citation type="submission" date="2020-05" db="EMBL/GenBank/DDBJ databases">
        <authorList>
            <person name="Chiriac C."/>
            <person name="Salcher M."/>
            <person name="Ghai R."/>
            <person name="Kavagutti S V."/>
        </authorList>
    </citation>
    <scope>NUCLEOTIDE SEQUENCE</scope>
</reference>
<dbReference type="Pfam" id="PF09860">
    <property type="entry name" value="DUF2087"/>
    <property type="match status" value="1"/>
</dbReference>
<protein>
    <submittedName>
        <fullName evidence="2">Unannotated protein</fullName>
    </submittedName>
</protein>
<gene>
    <name evidence="2" type="ORF">UFOPK3775_00682</name>
</gene>
<name>A0A6J5Z8R9_9ZZZZ</name>
<organism evidence="2">
    <name type="scientific">freshwater metagenome</name>
    <dbReference type="NCBI Taxonomy" id="449393"/>
    <lineage>
        <taxon>unclassified sequences</taxon>
        <taxon>metagenomes</taxon>
        <taxon>ecological metagenomes</taxon>
    </lineage>
</organism>
<sequence>MHADVEKIEQFFREDGTLISIPAKSSKRLAVLNRIAGEFSARTKYSEKELNEIVARFHEDTAAIRRYMIENGIMERDRESVYWLAERN</sequence>
<accession>A0A6J5Z8R9</accession>
<dbReference type="EMBL" id="CAESAK010000076">
    <property type="protein sequence ID" value="CAB4337886.1"/>
    <property type="molecule type" value="Genomic_DNA"/>
</dbReference>
<proteinExistence type="predicted"/>
<dbReference type="AlphaFoldDB" id="A0A6J5Z8R9"/>